<organism evidence="2 3">
    <name type="scientific">Batrachochytrium dendrobatidis (strain JAM81 / FGSC 10211)</name>
    <name type="common">Frog chytrid fungus</name>
    <dbReference type="NCBI Taxonomy" id="684364"/>
    <lineage>
        <taxon>Eukaryota</taxon>
        <taxon>Fungi</taxon>
        <taxon>Fungi incertae sedis</taxon>
        <taxon>Chytridiomycota</taxon>
        <taxon>Chytridiomycota incertae sedis</taxon>
        <taxon>Chytridiomycetes</taxon>
        <taxon>Rhizophydiales</taxon>
        <taxon>Rhizophydiales incertae sedis</taxon>
        <taxon>Batrachochytrium</taxon>
    </lineage>
</organism>
<dbReference type="OMA" id="QNAMNGW"/>
<dbReference type="EMBL" id="GL882891">
    <property type="protein sequence ID" value="EGF77578.1"/>
    <property type="molecule type" value="Genomic_DNA"/>
</dbReference>
<dbReference type="InterPro" id="IPR036770">
    <property type="entry name" value="Ankyrin_rpt-contain_sf"/>
</dbReference>
<dbReference type="GeneID" id="18239318"/>
<dbReference type="Proteomes" id="UP000007241">
    <property type="component" value="Unassembled WGS sequence"/>
</dbReference>
<dbReference type="FunCoup" id="F4PAP4">
    <property type="interactions" value="16"/>
</dbReference>
<dbReference type="RefSeq" id="XP_006681668.1">
    <property type="nucleotide sequence ID" value="XM_006681605.1"/>
</dbReference>
<dbReference type="OrthoDB" id="539213at2759"/>
<evidence type="ECO:0000256" key="1">
    <source>
        <dbReference type="PROSITE-ProRule" id="PRU00023"/>
    </source>
</evidence>
<proteinExistence type="predicted"/>
<keyword evidence="3" id="KW-1185">Reference proteome</keyword>
<dbReference type="PROSITE" id="PS50088">
    <property type="entry name" value="ANK_REPEAT"/>
    <property type="match status" value="1"/>
</dbReference>
<evidence type="ECO:0000313" key="3">
    <source>
        <dbReference type="Proteomes" id="UP000007241"/>
    </source>
</evidence>
<dbReference type="InterPro" id="IPR002110">
    <property type="entry name" value="Ankyrin_rpt"/>
</dbReference>
<dbReference type="PROSITE" id="PS50297">
    <property type="entry name" value="ANK_REP_REGION"/>
    <property type="match status" value="1"/>
</dbReference>
<dbReference type="SMART" id="SM00248">
    <property type="entry name" value="ANK"/>
    <property type="match status" value="1"/>
</dbReference>
<dbReference type="Pfam" id="PF12796">
    <property type="entry name" value="Ank_2"/>
    <property type="match status" value="1"/>
</dbReference>
<evidence type="ECO:0000313" key="2">
    <source>
        <dbReference type="EMBL" id="EGF77578.1"/>
    </source>
</evidence>
<protein>
    <submittedName>
        <fullName evidence="2">Uncharacterized protein</fullName>
    </submittedName>
</protein>
<dbReference type="InParanoid" id="F4PAP4"/>
<gene>
    <name evidence="2" type="ORF">BATDEDRAFT_27386</name>
</gene>
<dbReference type="HOGENOM" id="CLU_1042022_0_0_1"/>
<dbReference type="AlphaFoldDB" id="F4PAP4"/>
<keyword evidence="1" id="KW-0040">ANK repeat</keyword>
<dbReference type="PANTHER" id="PTHR24192:SF3">
    <property type="entry name" value="ANKYRIN REPEAT DOMAIN 40"/>
    <property type="match status" value="1"/>
</dbReference>
<dbReference type="STRING" id="684364.F4PAP4"/>
<dbReference type="SUPFAM" id="SSF48403">
    <property type="entry name" value="Ankyrin repeat"/>
    <property type="match status" value="1"/>
</dbReference>
<accession>F4PAP4</accession>
<dbReference type="PANTHER" id="PTHR24192">
    <property type="entry name" value="ANKYRIN REPEAT DOMAIN 40"/>
    <property type="match status" value="1"/>
</dbReference>
<dbReference type="InterPro" id="IPR039195">
    <property type="entry name" value="ANKRD40"/>
</dbReference>
<reference evidence="2 3" key="1">
    <citation type="submission" date="2009-12" db="EMBL/GenBank/DDBJ databases">
        <title>The draft genome of Batrachochytrium dendrobatidis.</title>
        <authorList>
            <consortium name="US DOE Joint Genome Institute (JGI-PGF)"/>
            <person name="Kuo A."/>
            <person name="Salamov A."/>
            <person name="Schmutz J."/>
            <person name="Lucas S."/>
            <person name="Pitluck S."/>
            <person name="Rosenblum E."/>
            <person name="Stajich J."/>
            <person name="Eisen M."/>
            <person name="Grigoriev I.V."/>
        </authorList>
    </citation>
    <scope>NUCLEOTIDE SEQUENCE [LARGE SCALE GENOMIC DNA]</scope>
    <source>
        <strain evidence="3">JAM81 / FGSC 10211</strain>
    </source>
</reference>
<dbReference type="Gene3D" id="1.25.40.20">
    <property type="entry name" value="Ankyrin repeat-containing domain"/>
    <property type="match status" value="1"/>
</dbReference>
<name>F4PAP4_BATDJ</name>
<sequence length="267" mass="29261">MALREAAALGNIAAIKIYINNGVHINASNRTNGWTPLHWACSRGNKEAAQLLIANGAKIDIANNNGMTPVDVAKGDALKWLQSVNGEHPLPSENSSDTPPETGSFIPNYLRFPDLNKAWSVPESIPTQVRSVYETALAKPQSDTSANQPKSSLLPKSMDALASPLQQTNTGWAKSEVLVFKDQFKSDAILGAVFIDRNTTIAELCKQIQAEIDNVPMHFKLARLNDRYQIPLSKGQYNQQAWMHFNGGYKSEQLSSVLILIETSESS</sequence>
<feature type="repeat" description="ANK" evidence="1">
    <location>
        <begin position="32"/>
        <end position="64"/>
    </location>
</feature>